<dbReference type="SMART" id="SM00382">
    <property type="entry name" value="AAA"/>
    <property type="match status" value="1"/>
</dbReference>
<accession>A0A1M5EW34</accession>
<evidence type="ECO:0000256" key="2">
    <source>
        <dbReference type="ARBA" id="ARBA00022840"/>
    </source>
</evidence>
<dbReference type="AlphaFoldDB" id="A0A1M5EW34"/>
<dbReference type="NCBIfam" id="TIGR03864">
    <property type="entry name" value="PQQ_ABC_ATP"/>
    <property type="match status" value="1"/>
</dbReference>
<dbReference type="PANTHER" id="PTHR43582">
    <property type="entry name" value="LINEARMYCIN RESISTANCE ATP-BINDING PROTEIN LNRL"/>
    <property type="match status" value="1"/>
</dbReference>
<evidence type="ECO:0000313" key="5">
    <source>
        <dbReference type="Proteomes" id="UP000184520"/>
    </source>
</evidence>
<dbReference type="GO" id="GO:0005524">
    <property type="term" value="F:ATP binding"/>
    <property type="evidence" value="ECO:0007669"/>
    <property type="project" value="UniProtKB-KW"/>
</dbReference>
<evidence type="ECO:0000313" key="4">
    <source>
        <dbReference type="EMBL" id="SHF83455.1"/>
    </source>
</evidence>
<feature type="domain" description="ABC transporter" evidence="3">
    <location>
        <begin position="6"/>
        <end position="236"/>
    </location>
</feature>
<dbReference type="STRING" id="634436.SAMN05216361_0570"/>
<keyword evidence="5" id="KW-1185">Reference proteome</keyword>
<dbReference type="SUPFAM" id="SSF52540">
    <property type="entry name" value="P-loop containing nucleoside triphosphate hydrolases"/>
    <property type="match status" value="1"/>
</dbReference>
<dbReference type="EMBL" id="FQWD01000001">
    <property type="protein sequence ID" value="SHF83455.1"/>
    <property type="molecule type" value="Genomic_DNA"/>
</dbReference>
<gene>
    <name evidence="4" type="ORF">SAMN05216361_0570</name>
</gene>
<dbReference type="PANTHER" id="PTHR43582:SF2">
    <property type="entry name" value="LINEARMYCIN RESISTANCE ATP-BINDING PROTEIN LNRL"/>
    <property type="match status" value="1"/>
</dbReference>
<evidence type="ECO:0000256" key="1">
    <source>
        <dbReference type="ARBA" id="ARBA00022741"/>
    </source>
</evidence>
<dbReference type="InterPro" id="IPR003439">
    <property type="entry name" value="ABC_transporter-like_ATP-bd"/>
</dbReference>
<dbReference type="InterPro" id="IPR027417">
    <property type="entry name" value="P-loop_NTPase"/>
</dbReference>
<protein>
    <submittedName>
        <fullName evidence="4">ABC-2 type transport system ATP-binding protein</fullName>
    </submittedName>
</protein>
<dbReference type="InterPro" id="IPR022467">
    <property type="entry name" value="ABC_transprt_ATP-bd_su_PQQ"/>
</dbReference>
<sequence length="245" mass="27202">MIDEVLAIDQLGFQYGEKQVLSDISLSLNSGKYYALLGPNGAGKSTLFSLICQLLRPVSGSLNLMGKNTQKHTRFALKQLGIVFQQPTLDLDLTVTQNLQYHASLQGMSGALTRQRIEEELARFGLADRAKDKVRALNGGHRRRVEIARALLHKPKLLLLDEATVGLDQNTRDAMNTHLRALCDSEGITILSSTHLIDEVKPNDELIVLLNGQVKLQQRCEEAMKSLGVETVQQLYRQMHMSGGQ</sequence>
<keyword evidence="1" id="KW-0547">Nucleotide-binding</keyword>
<dbReference type="InterPro" id="IPR003593">
    <property type="entry name" value="AAA+_ATPase"/>
</dbReference>
<proteinExistence type="predicted"/>
<dbReference type="OrthoDB" id="9775490at2"/>
<dbReference type="Pfam" id="PF00005">
    <property type="entry name" value="ABC_tran"/>
    <property type="match status" value="1"/>
</dbReference>
<keyword evidence="2 4" id="KW-0067">ATP-binding</keyword>
<dbReference type="Gene3D" id="3.40.50.300">
    <property type="entry name" value="P-loop containing nucleotide triphosphate hydrolases"/>
    <property type="match status" value="1"/>
</dbReference>
<evidence type="ECO:0000259" key="3">
    <source>
        <dbReference type="PROSITE" id="PS50893"/>
    </source>
</evidence>
<organism evidence="4 5">
    <name type="scientific">Marisediminitalea aggregata</name>
    <dbReference type="NCBI Taxonomy" id="634436"/>
    <lineage>
        <taxon>Bacteria</taxon>
        <taxon>Pseudomonadati</taxon>
        <taxon>Pseudomonadota</taxon>
        <taxon>Gammaproteobacteria</taxon>
        <taxon>Alteromonadales</taxon>
        <taxon>Alteromonadaceae</taxon>
        <taxon>Marisediminitalea</taxon>
    </lineage>
</organism>
<name>A0A1M5EW34_9ALTE</name>
<dbReference type="RefSeq" id="WP_073317471.1">
    <property type="nucleotide sequence ID" value="NZ_FQWD01000001.1"/>
</dbReference>
<reference evidence="5" key="1">
    <citation type="submission" date="2016-11" db="EMBL/GenBank/DDBJ databases">
        <authorList>
            <person name="Varghese N."/>
            <person name="Submissions S."/>
        </authorList>
    </citation>
    <scope>NUCLEOTIDE SEQUENCE [LARGE SCALE GENOMIC DNA]</scope>
    <source>
        <strain evidence="5">CGMCC 1.8995</strain>
    </source>
</reference>
<dbReference type="Proteomes" id="UP000184520">
    <property type="component" value="Unassembled WGS sequence"/>
</dbReference>
<dbReference type="GO" id="GO:0016887">
    <property type="term" value="F:ATP hydrolysis activity"/>
    <property type="evidence" value="ECO:0007669"/>
    <property type="project" value="InterPro"/>
</dbReference>
<dbReference type="PROSITE" id="PS50893">
    <property type="entry name" value="ABC_TRANSPORTER_2"/>
    <property type="match status" value="1"/>
</dbReference>